<feature type="transmembrane region" description="Helical" evidence="6">
    <location>
        <begin position="27"/>
        <end position="49"/>
    </location>
</feature>
<dbReference type="EMBL" id="SLVJ01000020">
    <property type="protein sequence ID" value="TCM63702.1"/>
    <property type="molecule type" value="Genomic_DNA"/>
</dbReference>
<feature type="transmembrane region" description="Helical" evidence="6">
    <location>
        <begin position="260"/>
        <end position="281"/>
    </location>
</feature>
<keyword evidence="2" id="KW-1003">Cell membrane</keyword>
<dbReference type="PANTHER" id="PTHR43124:SF3">
    <property type="entry name" value="CHLORAMPHENICOL EFFLUX PUMP RV0191"/>
    <property type="match status" value="1"/>
</dbReference>
<dbReference type="PROSITE" id="PS50850">
    <property type="entry name" value="MFS"/>
    <property type="match status" value="1"/>
</dbReference>
<feature type="transmembrane region" description="Helical" evidence="6">
    <location>
        <begin position="293"/>
        <end position="311"/>
    </location>
</feature>
<feature type="transmembrane region" description="Helical" evidence="6">
    <location>
        <begin position="69"/>
        <end position="89"/>
    </location>
</feature>
<evidence type="ECO:0000259" key="7">
    <source>
        <dbReference type="PROSITE" id="PS50850"/>
    </source>
</evidence>
<evidence type="ECO:0000256" key="5">
    <source>
        <dbReference type="ARBA" id="ARBA00023136"/>
    </source>
</evidence>
<comment type="subcellular location">
    <subcellularLocation>
        <location evidence="1">Cell membrane</location>
        <topology evidence="1">Multi-pass membrane protein</topology>
    </subcellularLocation>
</comment>
<evidence type="ECO:0000256" key="2">
    <source>
        <dbReference type="ARBA" id="ARBA00022475"/>
    </source>
</evidence>
<reference evidence="8 9" key="1">
    <citation type="submission" date="2019-03" db="EMBL/GenBank/DDBJ databases">
        <title>Genomic analyses of the natural microbiome of Caenorhabditis elegans.</title>
        <authorList>
            <person name="Samuel B."/>
        </authorList>
    </citation>
    <scope>NUCLEOTIDE SEQUENCE [LARGE SCALE GENOMIC DNA]</scope>
    <source>
        <strain evidence="8 9">JUb89</strain>
    </source>
</reference>
<keyword evidence="5 6" id="KW-0472">Membrane</keyword>
<dbReference type="Proteomes" id="UP000294963">
    <property type="component" value="Unassembled WGS sequence"/>
</dbReference>
<dbReference type="GO" id="GO:0005886">
    <property type="term" value="C:plasma membrane"/>
    <property type="evidence" value="ECO:0007669"/>
    <property type="project" value="UniProtKB-SubCell"/>
</dbReference>
<sequence>MNQSVSPQQNNTSTSPVALPPTTSYSLFWAIFALALGGFCIGTTEFVAMGLIQEIATDLRVTVPEAGHFISAYALGVVVGAPVIAIVAAKVPKKTMLIGLMLFYALANLATAFAQQAELLLLSRFVAGLPHGAFFGIAGLVAAELAGPQRRATAISQIMLGLTIATVIGVPLATWLGQHFGWRAGFQLSAALGICSLIAIIACVPKIAVHATASMKTELAGLKNINMWLTLAIGAIGFGGLFSVYSYASPILTEYTQADIKIVPIALSILGLGMVIGGLVAGRLADKNLNRTMIGILISSALSFVLASMLMQQLYSALLALFLIGMCIFGLGGALQTRLMDIAGDAQTLAASLNHSAFNFANALGAFLGGWVIHQQMGWIAPIWVGFGLSLGGLIILWMALTIQRRAQPSTQI</sequence>
<organism evidence="8 9">
    <name type="scientific">Acinetobacter calcoaceticus</name>
    <dbReference type="NCBI Taxonomy" id="471"/>
    <lineage>
        <taxon>Bacteria</taxon>
        <taxon>Pseudomonadati</taxon>
        <taxon>Pseudomonadota</taxon>
        <taxon>Gammaproteobacteria</taxon>
        <taxon>Moraxellales</taxon>
        <taxon>Moraxellaceae</taxon>
        <taxon>Acinetobacter</taxon>
        <taxon>Acinetobacter calcoaceticus/baumannii complex</taxon>
    </lineage>
</organism>
<dbReference type="InterPro" id="IPR050189">
    <property type="entry name" value="MFS_Efflux_Transporters"/>
</dbReference>
<feature type="transmembrane region" description="Helical" evidence="6">
    <location>
        <begin position="184"/>
        <end position="204"/>
    </location>
</feature>
<comment type="caution">
    <text evidence="8">The sequence shown here is derived from an EMBL/GenBank/DDBJ whole genome shotgun (WGS) entry which is preliminary data.</text>
</comment>
<feature type="domain" description="Major facilitator superfamily (MFS) profile" evidence="7">
    <location>
        <begin position="30"/>
        <end position="405"/>
    </location>
</feature>
<dbReference type="Pfam" id="PF07690">
    <property type="entry name" value="MFS_1"/>
    <property type="match status" value="1"/>
</dbReference>
<dbReference type="InterPro" id="IPR036259">
    <property type="entry name" value="MFS_trans_sf"/>
</dbReference>
<dbReference type="GO" id="GO:0022857">
    <property type="term" value="F:transmembrane transporter activity"/>
    <property type="evidence" value="ECO:0007669"/>
    <property type="project" value="InterPro"/>
</dbReference>
<dbReference type="Gene3D" id="1.20.1250.20">
    <property type="entry name" value="MFS general substrate transporter like domains"/>
    <property type="match status" value="2"/>
</dbReference>
<gene>
    <name evidence="8" type="ORF">EC844_1206</name>
</gene>
<evidence type="ECO:0000256" key="4">
    <source>
        <dbReference type="ARBA" id="ARBA00022989"/>
    </source>
</evidence>
<dbReference type="SUPFAM" id="SSF103473">
    <property type="entry name" value="MFS general substrate transporter"/>
    <property type="match status" value="1"/>
</dbReference>
<feature type="transmembrane region" description="Helical" evidence="6">
    <location>
        <begin position="356"/>
        <end position="373"/>
    </location>
</feature>
<accession>A0A4R1XL78</accession>
<feature type="transmembrane region" description="Helical" evidence="6">
    <location>
        <begin position="317"/>
        <end position="335"/>
    </location>
</feature>
<evidence type="ECO:0000313" key="8">
    <source>
        <dbReference type="EMBL" id="TCM63702.1"/>
    </source>
</evidence>
<dbReference type="AlphaFoldDB" id="A0A4R1XL78"/>
<feature type="transmembrane region" description="Helical" evidence="6">
    <location>
        <begin position="126"/>
        <end position="146"/>
    </location>
</feature>
<feature type="transmembrane region" description="Helical" evidence="6">
    <location>
        <begin position="379"/>
        <end position="401"/>
    </location>
</feature>
<evidence type="ECO:0000256" key="6">
    <source>
        <dbReference type="SAM" id="Phobius"/>
    </source>
</evidence>
<proteinExistence type="predicted"/>
<feature type="transmembrane region" description="Helical" evidence="6">
    <location>
        <begin position="225"/>
        <end position="248"/>
    </location>
</feature>
<dbReference type="InterPro" id="IPR011701">
    <property type="entry name" value="MFS"/>
</dbReference>
<name>A0A4R1XL78_ACICA</name>
<dbReference type="OrthoDB" id="9788453at2"/>
<dbReference type="InterPro" id="IPR020846">
    <property type="entry name" value="MFS_dom"/>
</dbReference>
<evidence type="ECO:0000256" key="3">
    <source>
        <dbReference type="ARBA" id="ARBA00022692"/>
    </source>
</evidence>
<feature type="transmembrane region" description="Helical" evidence="6">
    <location>
        <begin position="158"/>
        <end position="178"/>
    </location>
</feature>
<evidence type="ECO:0000313" key="9">
    <source>
        <dbReference type="Proteomes" id="UP000294963"/>
    </source>
</evidence>
<keyword evidence="3 6" id="KW-0812">Transmembrane</keyword>
<dbReference type="CDD" id="cd17324">
    <property type="entry name" value="MFS_NepI_like"/>
    <property type="match status" value="1"/>
</dbReference>
<keyword evidence="9" id="KW-1185">Reference proteome</keyword>
<evidence type="ECO:0000256" key="1">
    <source>
        <dbReference type="ARBA" id="ARBA00004651"/>
    </source>
</evidence>
<feature type="transmembrane region" description="Helical" evidence="6">
    <location>
        <begin position="96"/>
        <end position="114"/>
    </location>
</feature>
<protein>
    <submittedName>
        <fullName evidence="8">DHA1 family inner membrane transport protein</fullName>
    </submittedName>
</protein>
<keyword evidence="4 6" id="KW-1133">Transmembrane helix</keyword>
<dbReference type="PANTHER" id="PTHR43124">
    <property type="entry name" value="PURINE EFFLUX PUMP PBUE"/>
    <property type="match status" value="1"/>
</dbReference>